<dbReference type="EMBL" id="BMEL01000002">
    <property type="protein sequence ID" value="GGF21398.1"/>
    <property type="molecule type" value="Genomic_DNA"/>
</dbReference>
<dbReference type="AlphaFoldDB" id="A0A917B4I7"/>
<accession>A0A917B4I7</accession>
<sequence length="245" mass="28172">MNKWFAPGSDHPFIMFGMSHLLMLVLFGLGVILLFLYKKNLSKGSKAHAIVRWTLLFALILSEASYQYWAYTHGLFTTYEHLPLHLCGAASLIGMISLLTYHKKLIQINFFIGILPAVIALITPEIPHGYEHFRYWKFFIHHMAIPWTGLFLVVTTSTPIHFRVMCETYCYLVVYALAAGIFNSIFHTNYLYLSEPPASFPALALLDTGLGYHVNLGLIVFGVFYLLLVFYRWTQSRKRSESYEV</sequence>
<keyword evidence="1" id="KW-0472">Membrane</keyword>
<proteinExistence type="predicted"/>
<dbReference type="Proteomes" id="UP000660110">
    <property type="component" value="Unassembled WGS sequence"/>
</dbReference>
<reference evidence="2" key="2">
    <citation type="submission" date="2020-09" db="EMBL/GenBank/DDBJ databases">
        <authorList>
            <person name="Sun Q."/>
            <person name="Zhou Y."/>
        </authorList>
    </citation>
    <scope>NUCLEOTIDE SEQUENCE</scope>
    <source>
        <strain evidence="2">CGMCC 1.12153</strain>
    </source>
</reference>
<keyword evidence="1" id="KW-0812">Transmembrane</keyword>
<evidence type="ECO:0000313" key="2">
    <source>
        <dbReference type="EMBL" id="GGF21398.1"/>
    </source>
</evidence>
<keyword evidence="3" id="KW-1185">Reference proteome</keyword>
<dbReference type="NCBIfam" id="TIGR02206">
    <property type="entry name" value="intg_mem_TP0381"/>
    <property type="match status" value="1"/>
</dbReference>
<name>A0A917B4I7_HALAA</name>
<protein>
    <recommendedName>
        <fullName evidence="4">TIGR02206 family membrane protein</fullName>
    </recommendedName>
</protein>
<feature type="transmembrane region" description="Helical" evidence="1">
    <location>
        <begin position="212"/>
        <end position="231"/>
    </location>
</feature>
<reference evidence="2" key="1">
    <citation type="journal article" date="2014" name="Int. J. Syst. Evol. Microbiol.">
        <title>Complete genome sequence of Corynebacterium casei LMG S-19264T (=DSM 44701T), isolated from a smear-ripened cheese.</title>
        <authorList>
            <consortium name="US DOE Joint Genome Institute (JGI-PGF)"/>
            <person name="Walter F."/>
            <person name="Albersmeier A."/>
            <person name="Kalinowski J."/>
            <person name="Ruckert C."/>
        </authorList>
    </citation>
    <scope>NUCLEOTIDE SEQUENCE</scope>
    <source>
        <strain evidence="2">CGMCC 1.12153</strain>
    </source>
</reference>
<feature type="transmembrane region" description="Helical" evidence="1">
    <location>
        <begin position="82"/>
        <end position="101"/>
    </location>
</feature>
<dbReference type="Pfam" id="PF14808">
    <property type="entry name" value="TMEM164"/>
    <property type="match status" value="1"/>
</dbReference>
<feature type="transmembrane region" description="Helical" evidence="1">
    <location>
        <begin position="12"/>
        <end position="37"/>
    </location>
</feature>
<keyword evidence="1" id="KW-1133">Transmembrane helix</keyword>
<dbReference type="RefSeq" id="WP_188377366.1">
    <property type="nucleotide sequence ID" value="NZ_BMEL01000002.1"/>
</dbReference>
<evidence type="ECO:0000256" key="1">
    <source>
        <dbReference type="SAM" id="Phobius"/>
    </source>
</evidence>
<feature type="transmembrane region" description="Helical" evidence="1">
    <location>
        <begin position="49"/>
        <end position="70"/>
    </location>
</feature>
<feature type="transmembrane region" description="Helical" evidence="1">
    <location>
        <begin position="138"/>
        <end position="157"/>
    </location>
</feature>
<feature type="transmembrane region" description="Helical" evidence="1">
    <location>
        <begin position="108"/>
        <end position="126"/>
    </location>
</feature>
<evidence type="ECO:0008006" key="4">
    <source>
        <dbReference type="Google" id="ProtNLM"/>
    </source>
</evidence>
<evidence type="ECO:0000313" key="3">
    <source>
        <dbReference type="Proteomes" id="UP000660110"/>
    </source>
</evidence>
<comment type="caution">
    <text evidence="2">The sequence shown here is derived from an EMBL/GenBank/DDBJ whole genome shotgun (WGS) entry which is preliminary data.</text>
</comment>
<organism evidence="2 3">
    <name type="scientific">Halobacillus andaensis</name>
    <dbReference type="NCBI Taxonomy" id="1176239"/>
    <lineage>
        <taxon>Bacteria</taxon>
        <taxon>Bacillati</taxon>
        <taxon>Bacillota</taxon>
        <taxon>Bacilli</taxon>
        <taxon>Bacillales</taxon>
        <taxon>Bacillaceae</taxon>
        <taxon>Halobacillus</taxon>
    </lineage>
</organism>
<dbReference type="InterPro" id="IPR011737">
    <property type="entry name" value="CHP02206_TP0381"/>
</dbReference>
<gene>
    <name evidence="2" type="ORF">GCM10010954_20280</name>
</gene>
<feature type="transmembrane region" description="Helical" evidence="1">
    <location>
        <begin position="169"/>
        <end position="192"/>
    </location>
</feature>